<dbReference type="GO" id="GO:0045127">
    <property type="term" value="F:N-acetylglucosamine kinase activity"/>
    <property type="evidence" value="ECO:0007669"/>
    <property type="project" value="InterPro"/>
</dbReference>
<dbReference type="AlphaFoldDB" id="A0A4P7W2W6"/>
<proteinExistence type="predicted"/>
<dbReference type="Pfam" id="PF01869">
    <property type="entry name" value="BcrAD_BadFG"/>
    <property type="match status" value="1"/>
</dbReference>
<dbReference type="CDD" id="cd24079">
    <property type="entry name" value="ASKHA_NBD_PG1100-like"/>
    <property type="match status" value="1"/>
</dbReference>
<sequence>MILIADAGGTKIEWALIDSDGTTLLRTSTRGHNAAHADTQTLVDMLHDEAPALYAEAQGVDEIFYYGAGCAGERKVTVAKTLSEIFHAETCHAESDMLGAAQALCGRNKGIACILGTGSNSCYYDGTKITDHVSPLGFILGDEGSGAVLGRRLIGMVFKGGFSKKISDKFQWRFPEDDISQIITHVYRGERPNAYLASFVPFLSENISEKEIEDFVVGEFIRFFRFNVSAYPTAHSLPVHFTGSVAHHFADQLRSAAVTLGYTIGNILKNPMDSLISFHLENQGRNK</sequence>
<dbReference type="InterPro" id="IPR002731">
    <property type="entry name" value="ATPase_BadF"/>
</dbReference>
<evidence type="ECO:0000313" key="2">
    <source>
        <dbReference type="EMBL" id="QCD42294.1"/>
    </source>
</evidence>
<organism evidence="2 3">
    <name type="scientific">Duncaniella dubosii</name>
    <dbReference type="NCBI Taxonomy" id="2518971"/>
    <lineage>
        <taxon>Bacteria</taxon>
        <taxon>Pseudomonadati</taxon>
        <taxon>Bacteroidota</taxon>
        <taxon>Bacteroidia</taxon>
        <taxon>Bacteroidales</taxon>
        <taxon>Muribaculaceae</taxon>
        <taxon>Duncaniella</taxon>
    </lineage>
</organism>
<dbReference type="InterPro" id="IPR043129">
    <property type="entry name" value="ATPase_NBD"/>
</dbReference>
<protein>
    <submittedName>
        <fullName evidence="2">ATPase</fullName>
    </submittedName>
</protein>
<keyword evidence="3" id="KW-1185">Reference proteome</keyword>
<dbReference type="Proteomes" id="UP000297149">
    <property type="component" value="Chromosome"/>
</dbReference>
<feature type="domain" description="ATPase BadF/BadG/BcrA/BcrD type" evidence="1">
    <location>
        <begin position="6"/>
        <end position="163"/>
    </location>
</feature>
<evidence type="ECO:0000259" key="1">
    <source>
        <dbReference type="Pfam" id="PF01869"/>
    </source>
</evidence>
<dbReference type="PANTHER" id="PTHR12862:SF0">
    <property type="entry name" value="N-ACETYL-D-GLUCOSAMINE KINASE"/>
    <property type="match status" value="1"/>
</dbReference>
<reference evidence="3" key="1">
    <citation type="submission" date="2019-02" db="EMBL/GenBank/DDBJ databases">
        <title>Isolation and identification of novel species under the genus Muribaculum.</title>
        <authorList>
            <person name="Miyake S."/>
            <person name="Ding Y."/>
            <person name="Low A."/>
            <person name="Soh M."/>
            <person name="Seedorf H."/>
        </authorList>
    </citation>
    <scope>NUCLEOTIDE SEQUENCE [LARGE SCALE GENOMIC DNA]</scope>
    <source>
        <strain evidence="3">H5</strain>
    </source>
</reference>
<dbReference type="InterPro" id="IPR039758">
    <property type="entry name" value="NAGK-like"/>
</dbReference>
<accession>A0A4P7W2W6</accession>
<dbReference type="EMBL" id="CP039396">
    <property type="protein sequence ID" value="QCD42294.1"/>
    <property type="molecule type" value="Genomic_DNA"/>
</dbReference>
<dbReference type="Gene3D" id="1.10.720.160">
    <property type="match status" value="1"/>
</dbReference>
<dbReference type="RefSeq" id="WP_136415356.1">
    <property type="nucleotide sequence ID" value="NZ_CP039396.1"/>
</dbReference>
<gene>
    <name evidence="2" type="ORF">E7747_08375</name>
</gene>
<dbReference type="Gene3D" id="3.30.420.40">
    <property type="match status" value="2"/>
</dbReference>
<dbReference type="SUPFAM" id="SSF53067">
    <property type="entry name" value="Actin-like ATPase domain"/>
    <property type="match status" value="2"/>
</dbReference>
<name>A0A4P7W2W6_9BACT</name>
<evidence type="ECO:0000313" key="3">
    <source>
        <dbReference type="Proteomes" id="UP000297149"/>
    </source>
</evidence>
<dbReference type="PANTHER" id="PTHR12862">
    <property type="entry name" value="BADF TYPE ATPASE DOMAIN-CONTAINING PROTEIN"/>
    <property type="match status" value="1"/>
</dbReference>
<dbReference type="KEGG" id="ddb:E7747_08375"/>